<evidence type="ECO:0000313" key="4">
    <source>
        <dbReference type="Proteomes" id="UP000184050"/>
    </source>
</evidence>
<protein>
    <recommendedName>
        <fullName evidence="2">Inner membrane protein YgaP-like transmembrane domain-containing protein</fullName>
    </recommendedName>
</protein>
<keyword evidence="1" id="KW-1133">Transmembrane helix</keyword>
<name>A0A1M6F7E0_9BACT</name>
<feature type="transmembrane region" description="Helical" evidence="1">
    <location>
        <begin position="12"/>
        <end position="30"/>
    </location>
</feature>
<accession>A0A1M6F7E0</accession>
<dbReference type="Pfam" id="PF11127">
    <property type="entry name" value="YgaP-like_TM"/>
    <property type="match status" value="1"/>
</dbReference>
<evidence type="ECO:0000259" key="2">
    <source>
        <dbReference type="Pfam" id="PF11127"/>
    </source>
</evidence>
<reference evidence="3 4" key="1">
    <citation type="submission" date="2016-11" db="EMBL/GenBank/DDBJ databases">
        <authorList>
            <person name="Jaros S."/>
            <person name="Januszkiewicz K."/>
            <person name="Wedrychowicz H."/>
        </authorList>
    </citation>
    <scope>NUCLEOTIDE SEQUENCE [LARGE SCALE GENOMIC DNA]</scope>
    <source>
        <strain evidence="3 4">DSM 27063</strain>
    </source>
</reference>
<keyword evidence="1" id="KW-0472">Membrane</keyword>
<organism evidence="3 4">
    <name type="scientific">Tangfeifania diversioriginum</name>
    <dbReference type="NCBI Taxonomy" id="1168035"/>
    <lineage>
        <taxon>Bacteria</taxon>
        <taxon>Pseudomonadati</taxon>
        <taxon>Bacteroidota</taxon>
        <taxon>Bacteroidia</taxon>
        <taxon>Marinilabiliales</taxon>
        <taxon>Prolixibacteraceae</taxon>
        <taxon>Tangfeifania</taxon>
    </lineage>
</organism>
<dbReference type="InterPro" id="IPR021309">
    <property type="entry name" value="YgaP-like_TM"/>
</dbReference>
<feature type="domain" description="Inner membrane protein YgaP-like transmembrane" evidence="2">
    <location>
        <begin position="1"/>
        <end position="60"/>
    </location>
</feature>
<dbReference type="STRING" id="1168035.SAMN05444280_10856"/>
<keyword evidence="4" id="KW-1185">Reference proteome</keyword>
<proteinExistence type="predicted"/>
<sequence length="62" mass="6853">MKCNVGSVDRLIRIILGLIIAIVGVVFNSWWGLLGIPLIATGLFKCCLLYMPFNISTAKKEE</sequence>
<dbReference type="OrthoDB" id="9804804at2"/>
<evidence type="ECO:0000256" key="1">
    <source>
        <dbReference type="SAM" id="Phobius"/>
    </source>
</evidence>
<gene>
    <name evidence="3" type="ORF">SAMN05444280_10856</name>
</gene>
<dbReference type="Proteomes" id="UP000184050">
    <property type="component" value="Unassembled WGS sequence"/>
</dbReference>
<dbReference type="AlphaFoldDB" id="A0A1M6F7E0"/>
<evidence type="ECO:0000313" key="3">
    <source>
        <dbReference type="EMBL" id="SHI93509.1"/>
    </source>
</evidence>
<keyword evidence="1" id="KW-0812">Transmembrane</keyword>
<dbReference type="RefSeq" id="WP_073167713.1">
    <property type="nucleotide sequence ID" value="NZ_FQZE01000008.1"/>
</dbReference>
<dbReference type="EMBL" id="FQZE01000008">
    <property type="protein sequence ID" value="SHI93509.1"/>
    <property type="molecule type" value="Genomic_DNA"/>
</dbReference>